<keyword evidence="13" id="KW-1185">Reference proteome</keyword>
<organism evidence="12 13">
    <name type="scientific">Citrus unshiu</name>
    <name type="common">Satsuma mandarin</name>
    <name type="synonym">Citrus nobilis var. unshiu</name>
    <dbReference type="NCBI Taxonomy" id="55188"/>
    <lineage>
        <taxon>Eukaryota</taxon>
        <taxon>Viridiplantae</taxon>
        <taxon>Streptophyta</taxon>
        <taxon>Embryophyta</taxon>
        <taxon>Tracheophyta</taxon>
        <taxon>Spermatophyta</taxon>
        <taxon>Magnoliopsida</taxon>
        <taxon>eudicotyledons</taxon>
        <taxon>Gunneridae</taxon>
        <taxon>Pentapetalae</taxon>
        <taxon>rosids</taxon>
        <taxon>malvids</taxon>
        <taxon>Sapindales</taxon>
        <taxon>Rutaceae</taxon>
        <taxon>Aurantioideae</taxon>
        <taxon>Citrus</taxon>
    </lineage>
</organism>
<gene>
    <name evidence="12" type="ORF">CUMW_115900</name>
</gene>
<evidence type="ECO:0000256" key="6">
    <source>
        <dbReference type="ARBA" id="ARBA00022679"/>
    </source>
</evidence>
<dbReference type="InterPro" id="IPR034907">
    <property type="entry name" value="NDK-like_dom"/>
</dbReference>
<feature type="domain" description="Nucleoside diphosphate kinase-like" evidence="11">
    <location>
        <begin position="75"/>
        <end position="145"/>
    </location>
</feature>
<evidence type="ECO:0000256" key="1">
    <source>
        <dbReference type="ARBA" id="ARBA00000082"/>
    </source>
</evidence>
<dbReference type="SMART" id="SM00562">
    <property type="entry name" value="NDK"/>
    <property type="match status" value="1"/>
</dbReference>
<feature type="transmembrane region" description="Helical" evidence="10">
    <location>
        <begin position="121"/>
        <end position="147"/>
    </location>
</feature>
<dbReference type="PANTHER" id="PTHR11349">
    <property type="entry name" value="NUCLEOSIDE DIPHOSPHATE KINASE"/>
    <property type="match status" value="1"/>
</dbReference>
<dbReference type="EC" id="2.7.4.6" evidence="5"/>
<comment type="caution">
    <text evidence="8">Lacks conserved residue(s) required for the propagation of feature annotation.</text>
</comment>
<evidence type="ECO:0000256" key="4">
    <source>
        <dbReference type="ARBA" id="ARBA00008142"/>
    </source>
</evidence>
<dbReference type="GO" id="GO:0006183">
    <property type="term" value="P:GTP biosynthetic process"/>
    <property type="evidence" value="ECO:0007669"/>
    <property type="project" value="InterPro"/>
</dbReference>
<dbReference type="GO" id="GO:0006241">
    <property type="term" value="P:CTP biosynthetic process"/>
    <property type="evidence" value="ECO:0007669"/>
    <property type="project" value="InterPro"/>
</dbReference>
<keyword evidence="10" id="KW-0812">Transmembrane</keyword>
<protein>
    <recommendedName>
        <fullName evidence="5">nucleoside-diphosphate kinase</fullName>
        <ecNumber evidence="5">2.7.4.6</ecNumber>
    </recommendedName>
</protein>
<evidence type="ECO:0000256" key="5">
    <source>
        <dbReference type="ARBA" id="ARBA00012966"/>
    </source>
</evidence>
<evidence type="ECO:0000256" key="8">
    <source>
        <dbReference type="PROSITE-ProRule" id="PRU00706"/>
    </source>
</evidence>
<dbReference type="GO" id="GO:0004550">
    <property type="term" value="F:nucleoside diphosphate kinase activity"/>
    <property type="evidence" value="ECO:0007669"/>
    <property type="project" value="UniProtKB-EC"/>
</dbReference>
<dbReference type="AlphaFoldDB" id="A0A2H5P9F3"/>
<dbReference type="Pfam" id="PF00334">
    <property type="entry name" value="NDK"/>
    <property type="match status" value="1"/>
</dbReference>
<dbReference type="Gene3D" id="3.30.70.141">
    <property type="entry name" value="Nucleoside diphosphate kinase-like domain"/>
    <property type="match status" value="1"/>
</dbReference>
<evidence type="ECO:0000256" key="9">
    <source>
        <dbReference type="RuleBase" id="RU004011"/>
    </source>
</evidence>
<dbReference type="PRINTS" id="PR01243">
    <property type="entry name" value="NUCDPKINASE"/>
</dbReference>
<dbReference type="PROSITE" id="PS51374">
    <property type="entry name" value="NDPK_LIKE"/>
    <property type="match status" value="1"/>
</dbReference>
<evidence type="ECO:0000256" key="2">
    <source>
        <dbReference type="ARBA" id="ARBA00000937"/>
    </source>
</evidence>
<comment type="cofactor">
    <cofactor evidence="3">
        <name>Mg(2+)</name>
        <dbReference type="ChEBI" id="CHEBI:18420"/>
    </cofactor>
</comment>
<dbReference type="STRING" id="55188.A0A2H5P9F3"/>
<evidence type="ECO:0000259" key="11">
    <source>
        <dbReference type="SMART" id="SM00562"/>
    </source>
</evidence>
<evidence type="ECO:0000313" key="13">
    <source>
        <dbReference type="Proteomes" id="UP000236630"/>
    </source>
</evidence>
<dbReference type="Proteomes" id="UP000236630">
    <property type="component" value="Unassembled WGS sequence"/>
</dbReference>
<keyword evidence="10" id="KW-0472">Membrane</keyword>
<name>A0A2H5P9F3_CITUN</name>
<keyword evidence="10" id="KW-1133">Transmembrane helix</keyword>
<sequence>MVRVREAAGFVFVKWFRSDDNDSASGVKRRTGLEHALFSHLCVVLFHSILKQVGLSESQRNGTNFHHDQARWGPKRLVAKIISRFEKKGFSLKGLKLMTVDRPFAQKHYEDLLSKPFFGALIGYITSGLAIAMIWEGAIIIIILNFFNK</sequence>
<dbReference type="SUPFAM" id="SSF54919">
    <property type="entry name" value="Nucleoside diphosphate kinase, NDK"/>
    <property type="match status" value="1"/>
</dbReference>
<comment type="caution">
    <text evidence="12">The sequence shown here is derived from an EMBL/GenBank/DDBJ whole genome shotgun (WGS) entry which is preliminary data.</text>
</comment>
<keyword evidence="7" id="KW-0418">Kinase</keyword>
<dbReference type="EMBL" id="BDQV01000049">
    <property type="protein sequence ID" value="GAY49002.1"/>
    <property type="molecule type" value="Genomic_DNA"/>
</dbReference>
<evidence type="ECO:0000313" key="12">
    <source>
        <dbReference type="EMBL" id="GAY49002.1"/>
    </source>
</evidence>
<dbReference type="GO" id="GO:0006228">
    <property type="term" value="P:UTP biosynthetic process"/>
    <property type="evidence" value="ECO:0007669"/>
    <property type="project" value="InterPro"/>
</dbReference>
<reference evidence="12 13" key="1">
    <citation type="journal article" date="2017" name="Front. Genet.">
        <title>Draft sequencing of the heterozygous diploid genome of Satsuma (Citrus unshiu Marc.) using a hybrid assembly approach.</title>
        <authorList>
            <person name="Shimizu T."/>
            <person name="Tanizawa Y."/>
            <person name="Mochizuki T."/>
            <person name="Nagasaki H."/>
            <person name="Yoshioka T."/>
            <person name="Toyoda A."/>
            <person name="Fujiyama A."/>
            <person name="Kaminuma E."/>
            <person name="Nakamura Y."/>
        </authorList>
    </citation>
    <scope>NUCLEOTIDE SEQUENCE [LARGE SCALE GENOMIC DNA]</scope>
    <source>
        <strain evidence="13">cv. Miyagawa wase</strain>
    </source>
</reference>
<comment type="catalytic activity">
    <reaction evidence="1">
        <text>a 2'-deoxyribonucleoside 5'-diphosphate + ATP = a 2'-deoxyribonucleoside 5'-triphosphate + ADP</text>
        <dbReference type="Rhea" id="RHEA:44640"/>
        <dbReference type="ChEBI" id="CHEBI:30616"/>
        <dbReference type="ChEBI" id="CHEBI:61560"/>
        <dbReference type="ChEBI" id="CHEBI:73316"/>
        <dbReference type="ChEBI" id="CHEBI:456216"/>
        <dbReference type="EC" id="2.7.4.6"/>
    </reaction>
</comment>
<accession>A0A2H5P9F3</accession>
<dbReference type="InterPro" id="IPR001564">
    <property type="entry name" value="Nucleoside_diP_kinase"/>
</dbReference>
<evidence type="ECO:0000256" key="3">
    <source>
        <dbReference type="ARBA" id="ARBA00001946"/>
    </source>
</evidence>
<keyword evidence="6" id="KW-0808">Transferase</keyword>
<comment type="catalytic activity">
    <reaction evidence="2">
        <text>a ribonucleoside 5'-diphosphate + ATP = a ribonucleoside 5'-triphosphate + ADP</text>
        <dbReference type="Rhea" id="RHEA:18113"/>
        <dbReference type="ChEBI" id="CHEBI:30616"/>
        <dbReference type="ChEBI" id="CHEBI:57930"/>
        <dbReference type="ChEBI" id="CHEBI:61557"/>
        <dbReference type="ChEBI" id="CHEBI:456216"/>
        <dbReference type="EC" id="2.7.4.6"/>
    </reaction>
</comment>
<dbReference type="InterPro" id="IPR036850">
    <property type="entry name" value="NDK-like_dom_sf"/>
</dbReference>
<evidence type="ECO:0000256" key="10">
    <source>
        <dbReference type="SAM" id="Phobius"/>
    </source>
</evidence>
<proteinExistence type="inferred from homology"/>
<comment type="similarity">
    <text evidence="4 8 9">Belongs to the NDK family.</text>
</comment>
<evidence type="ECO:0000256" key="7">
    <source>
        <dbReference type="ARBA" id="ARBA00022777"/>
    </source>
</evidence>